<organism evidence="2 3">
    <name type="scientific">Trichoderma arundinaceum</name>
    <dbReference type="NCBI Taxonomy" id="490622"/>
    <lineage>
        <taxon>Eukaryota</taxon>
        <taxon>Fungi</taxon>
        <taxon>Dikarya</taxon>
        <taxon>Ascomycota</taxon>
        <taxon>Pezizomycotina</taxon>
        <taxon>Sordariomycetes</taxon>
        <taxon>Hypocreomycetidae</taxon>
        <taxon>Hypocreales</taxon>
        <taxon>Hypocreaceae</taxon>
        <taxon>Trichoderma</taxon>
    </lineage>
</organism>
<sequence length="213" mass="24410">MTEYEWEETKTEPGPNLWSARSPAVTIFNDLSDLLKSKDLNDLEVRRKLNVAVASLKHCFHGMEKKYHDWAAIEAMNKLDSSLERVKTDMKKEMQSSEYNIKREFLVVANDLMTKNHAKRTHEEAFGEKEEWKTAKADKGVQTDESLGKAGEGNPPDEQPGALQKATDKVRSSFFGGKKNWWAQGLEQTGRTDERNGGSYWDGRMDLMMGWEF</sequence>
<protein>
    <submittedName>
        <fullName evidence="2">Uncharacterized protein</fullName>
    </submittedName>
</protein>
<comment type="caution">
    <text evidence="2">The sequence shown here is derived from an EMBL/GenBank/DDBJ whole genome shotgun (WGS) entry which is preliminary data.</text>
</comment>
<dbReference type="EMBL" id="PXOA01000446">
    <property type="protein sequence ID" value="RFU75354.1"/>
    <property type="molecule type" value="Genomic_DNA"/>
</dbReference>
<evidence type="ECO:0000256" key="1">
    <source>
        <dbReference type="SAM" id="MobiDB-lite"/>
    </source>
</evidence>
<evidence type="ECO:0000313" key="3">
    <source>
        <dbReference type="Proteomes" id="UP000266272"/>
    </source>
</evidence>
<gene>
    <name evidence="2" type="ORF">TARUN_6900</name>
</gene>
<dbReference type="Proteomes" id="UP000266272">
    <property type="component" value="Unassembled WGS sequence"/>
</dbReference>
<evidence type="ECO:0000313" key="2">
    <source>
        <dbReference type="EMBL" id="RFU75354.1"/>
    </source>
</evidence>
<name>A0A395NHE1_TRIAR</name>
<dbReference type="AlphaFoldDB" id="A0A395NHE1"/>
<keyword evidence="3" id="KW-1185">Reference proteome</keyword>
<feature type="region of interest" description="Disordered" evidence="1">
    <location>
        <begin position="120"/>
        <end position="168"/>
    </location>
</feature>
<reference evidence="2 3" key="1">
    <citation type="journal article" date="2018" name="PLoS Pathog.">
        <title>Evolution of structural diversity of trichothecenes, a family of toxins produced by plant pathogenic and entomopathogenic fungi.</title>
        <authorList>
            <person name="Proctor R.H."/>
            <person name="McCormick S.P."/>
            <person name="Kim H.S."/>
            <person name="Cardoza R.E."/>
            <person name="Stanley A.M."/>
            <person name="Lindo L."/>
            <person name="Kelly A."/>
            <person name="Brown D.W."/>
            <person name="Lee T."/>
            <person name="Vaughan M.M."/>
            <person name="Alexander N.J."/>
            <person name="Busman M."/>
            <person name="Gutierrez S."/>
        </authorList>
    </citation>
    <scope>NUCLEOTIDE SEQUENCE [LARGE SCALE GENOMIC DNA]</scope>
    <source>
        <strain evidence="2 3">IBT 40837</strain>
    </source>
</reference>
<accession>A0A395NHE1</accession>
<feature type="compositionally biased region" description="Basic and acidic residues" evidence="1">
    <location>
        <begin position="121"/>
        <end position="142"/>
    </location>
</feature>
<proteinExistence type="predicted"/>